<gene>
    <name evidence="2" type="ORF">EJ08DRAFT_689323</name>
</gene>
<dbReference type="Gene3D" id="3.40.50.1820">
    <property type="entry name" value="alpha/beta hydrolase"/>
    <property type="match status" value="1"/>
</dbReference>
<sequence length="362" mass="40051">MSKNSTFSQPFDVLWRTALVKLPRAVPSQALYLTSPEGPQPIILKLRSRGKHEIPLYIFIPYAIEPSQADKLPVVIDFHGGGFFQGSCLEQAPFCSKMARDLSAVVISVDYRMGPMDTFPAALEDAEDVLSAVLHESNRGYAQIRNADSAPIVKSLPQIDIFNLDRSRIAISGFSSGGNLALNLGMSCTDPVTGASWPSVFPDDYSSPIPLILYYPAVDLRQLPSERTKPPNLPVSSPFWSDVNDKLAPTYLPREKASHPRASPGLIDVRKGLHPMARIQLVLSGLDDLLDQNEIWTQKVRDAGRGDDLVVEKYDDMQHGWTQMPDQMLSRNDRKTKEDAYDKTVNWARSIWDGIGGTGKAG</sequence>
<dbReference type="Proteomes" id="UP000800235">
    <property type="component" value="Unassembled WGS sequence"/>
</dbReference>
<evidence type="ECO:0000313" key="2">
    <source>
        <dbReference type="EMBL" id="KAF2425746.1"/>
    </source>
</evidence>
<keyword evidence="3" id="KW-1185">Reference proteome</keyword>
<name>A0A9P4TW37_9PEZI</name>
<evidence type="ECO:0000259" key="1">
    <source>
        <dbReference type="Pfam" id="PF07859"/>
    </source>
</evidence>
<dbReference type="AlphaFoldDB" id="A0A9P4TW37"/>
<accession>A0A9P4TW37</accession>
<reference evidence="2" key="1">
    <citation type="journal article" date="2020" name="Stud. Mycol.">
        <title>101 Dothideomycetes genomes: a test case for predicting lifestyles and emergence of pathogens.</title>
        <authorList>
            <person name="Haridas S."/>
            <person name="Albert R."/>
            <person name="Binder M."/>
            <person name="Bloem J."/>
            <person name="Labutti K."/>
            <person name="Salamov A."/>
            <person name="Andreopoulos B."/>
            <person name="Baker S."/>
            <person name="Barry K."/>
            <person name="Bills G."/>
            <person name="Bluhm B."/>
            <person name="Cannon C."/>
            <person name="Castanera R."/>
            <person name="Culley D."/>
            <person name="Daum C."/>
            <person name="Ezra D."/>
            <person name="Gonzalez J."/>
            <person name="Henrissat B."/>
            <person name="Kuo A."/>
            <person name="Liang C."/>
            <person name="Lipzen A."/>
            <person name="Lutzoni F."/>
            <person name="Magnuson J."/>
            <person name="Mondo S."/>
            <person name="Nolan M."/>
            <person name="Ohm R."/>
            <person name="Pangilinan J."/>
            <person name="Park H.-J."/>
            <person name="Ramirez L."/>
            <person name="Alfaro M."/>
            <person name="Sun H."/>
            <person name="Tritt A."/>
            <person name="Yoshinaga Y."/>
            <person name="Zwiers L.-H."/>
            <person name="Turgeon B."/>
            <person name="Goodwin S."/>
            <person name="Spatafora J."/>
            <person name="Crous P."/>
            <person name="Grigoriev I."/>
        </authorList>
    </citation>
    <scope>NUCLEOTIDE SEQUENCE</scope>
    <source>
        <strain evidence="2">CBS 130266</strain>
    </source>
</reference>
<dbReference type="GO" id="GO:0016787">
    <property type="term" value="F:hydrolase activity"/>
    <property type="evidence" value="ECO:0007669"/>
    <property type="project" value="InterPro"/>
</dbReference>
<evidence type="ECO:0000313" key="3">
    <source>
        <dbReference type="Proteomes" id="UP000800235"/>
    </source>
</evidence>
<dbReference type="InterPro" id="IPR050466">
    <property type="entry name" value="Carboxylest/Gibb_receptor"/>
</dbReference>
<feature type="domain" description="Alpha/beta hydrolase fold-3" evidence="1">
    <location>
        <begin position="75"/>
        <end position="322"/>
    </location>
</feature>
<dbReference type="InterPro" id="IPR029058">
    <property type="entry name" value="AB_hydrolase_fold"/>
</dbReference>
<dbReference type="InterPro" id="IPR013094">
    <property type="entry name" value="AB_hydrolase_3"/>
</dbReference>
<dbReference type="SUPFAM" id="SSF53474">
    <property type="entry name" value="alpha/beta-Hydrolases"/>
    <property type="match status" value="1"/>
</dbReference>
<organism evidence="2 3">
    <name type="scientific">Tothia fuscella</name>
    <dbReference type="NCBI Taxonomy" id="1048955"/>
    <lineage>
        <taxon>Eukaryota</taxon>
        <taxon>Fungi</taxon>
        <taxon>Dikarya</taxon>
        <taxon>Ascomycota</taxon>
        <taxon>Pezizomycotina</taxon>
        <taxon>Dothideomycetes</taxon>
        <taxon>Pleosporomycetidae</taxon>
        <taxon>Venturiales</taxon>
        <taxon>Cylindrosympodiaceae</taxon>
        <taxon>Tothia</taxon>
    </lineage>
</organism>
<proteinExistence type="predicted"/>
<dbReference type="PANTHER" id="PTHR23024:SF24">
    <property type="entry name" value="ALPHA_BETA HYDROLASE FOLD-3 DOMAIN-CONTAINING PROTEIN"/>
    <property type="match status" value="1"/>
</dbReference>
<dbReference type="OrthoDB" id="408631at2759"/>
<dbReference type="Pfam" id="PF07859">
    <property type="entry name" value="Abhydrolase_3"/>
    <property type="match status" value="1"/>
</dbReference>
<protein>
    <submittedName>
        <fullName evidence="2">Alpha/beta-hydrolase</fullName>
    </submittedName>
</protein>
<dbReference type="PANTHER" id="PTHR23024">
    <property type="entry name" value="ARYLACETAMIDE DEACETYLASE"/>
    <property type="match status" value="1"/>
</dbReference>
<dbReference type="EMBL" id="MU007068">
    <property type="protein sequence ID" value="KAF2425746.1"/>
    <property type="molecule type" value="Genomic_DNA"/>
</dbReference>
<comment type="caution">
    <text evidence="2">The sequence shown here is derived from an EMBL/GenBank/DDBJ whole genome shotgun (WGS) entry which is preliminary data.</text>
</comment>